<feature type="region of interest" description="Disordered" evidence="5">
    <location>
        <begin position="1"/>
        <end position="39"/>
    </location>
</feature>
<keyword evidence="3 6" id="KW-1133">Transmembrane helix</keyword>
<dbReference type="GO" id="GO:0140359">
    <property type="term" value="F:ABC-type transporter activity"/>
    <property type="evidence" value="ECO:0007669"/>
    <property type="project" value="InterPro"/>
</dbReference>
<evidence type="ECO:0000256" key="2">
    <source>
        <dbReference type="ARBA" id="ARBA00022692"/>
    </source>
</evidence>
<evidence type="ECO:0000256" key="5">
    <source>
        <dbReference type="SAM" id="MobiDB-lite"/>
    </source>
</evidence>
<dbReference type="InterPro" id="IPR039421">
    <property type="entry name" value="Type_1_exporter"/>
</dbReference>
<sequence length="306" mass="32927">MAVAEESPSSTSITDDGRKPGEVVVPIPESGAAQNEDGTDCVSNKCEDGSLKSYFDLQIHRPHRLVDTALTCMIASGVLLPLMDLVFGKFVTVFNNFITGKATPAEFRSSLNDYTFGFPYYTLSISSSPNLSSYTSGPITRSLRIDFLKQTIRQEIAFFDLPEAGSISSHVTTNANLVNQGISEKLGLAIQAIATFFAAFVVAFAVQWKLTLITICIVPVIVIVTGICMGIDAKQENEIMTINSRASKLAEQVFASVKTAHAFWAFPKLSGKYAAILDEAKAVGARKSPNYAVYSTPSIAAKVQSG</sequence>
<evidence type="ECO:0000259" key="7">
    <source>
        <dbReference type="PROSITE" id="PS50929"/>
    </source>
</evidence>
<evidence type="ECO:0000256" key="3">
    <source>
        <dbReference type="ARBA" id="ARBA00022989"/>
    </source>
</evidence>
<dbReference type="RefSeq" id="XP_062685796.1">
    <property type="nucleotide sequence ID" value="XM_062825333.1"/>
</dbReference>
<dbReference type="InterPro" id="IPR036640">
    <property type="entry name" value="ABC1_TM_sf"/>
</dbReference>
<dbReference type="InterPro" id="IPR011527">
    <property type="entry name" value="ABC1_TM_dom"/>
</dbReference>
<keyword evidence="2 6" id="KW-0812">Transmembrane</keyword>
<dbReference type="EMBL" id="JAUEPP010000001">
    <property type="protein sequence ID" value="KAK3354418.1"/>
    <property type="molecule type" value="Genomic_DNA"/>
</dbReference>
<accession>A0AAE0JN85</accession>
<dbReference type="Gene3D" id="1.20.1560.10">
    <property type="entry name" value="ABC transporter type 1, transmembrane domain"/>
    <property type="match status" value="1"/>
</dbReference>
<keyword evidence="4 6" id="KW-0472">Membrane</keyword>
<dbReference type="PANTHER" id="PTHR24222">
    <property type="entry name" value="ABC TRANSPORTER B FAMILY"/>
    <property type="match status" value="1"/>
</dbReference>
<comment type="subcellular location">
    <subcellularLocation>
        <location evidence="1">Membrane</location>
        <topology evidence="1">Multi-pass membrane protein</topology>
    </subcellularLocation>
</comment>
<dbReference type="GeneID" id="87862487"/>
<evidence type="ECO:0000313" key="8">
    <source>
        <dbReference type="EMBL" id="KAK3354418.1"/>
    </source>
</evidence>
<feature type="transmembrane region" description="Helical" evidence="6">
    <location>
        <begin position="212"/>
        <end position="231"/>
    </location>
</feature>
<evidence type="ECO:0000256" key="1">
    <source>
        <dbReference type="ARBA" id="ARBA00004141"/>
    </source>
</evidence>
<evidence type="ECO:0000313" key="9">
    <source>
        <dbReference type="Proteomes" id="UP001278500"/>
    </source>
</evidence>
<evidence type="ECO:0000256" key="6">
    <source>
        <dbReference type="SAM" id="Phobius"/>
    </source>
</evidence>
<dbReference type="GO" id="GO:0005524">
    <property type="term" value="F:ATP binding"/>
    <property type="evidence" value="ECO:0007669"/>
    <property type="project" value="InterPro"/>
</dbReference>
<protein>
    <submittedName>
        <fullName evidence="8">ABC transporter transmembrane region-domain-containing protein</fullName>
    </submittedName>
</protein>
<keyword evidence="9" id="KW-1185">Reference proteome</keyword>
<reference evidence="8" key="1">
    <citation type="journal article" date="2023" name="Mol. Phylogenet. Evol.">
        <title>Genome-scale phylogeny and comparative genomics of the fungal order Sordariales.</title>
        <authorList>
            <person name="Hensen N."/>
            <person name="Bonometti L."/>
            <person name="Westerberg I."/>
            <person name="Brannstrom I.O."/>
            <person name="Guillou S."/>
            <person name="Cros-Aarteil S."/>
            <person name="Calhoun S."/>
            <person name="Haridas S."/>
            <person name="Kuo A."/>
            <person name="Mondo S."/>
            <person name="Pangilinan J."/>
            <person name="Riley R."/>
            <person name="LaButti K."/>
            <person name="Andreopoulos B."/>
            <person name="Lipzen A."/>
            <person name="Chen C."/>
            <person name="Yan M."/>
            <person name="Daum C."/>
            <person name="Ng V."/>
            <person name="Clum A."/>
            <person name="Steindorff A."/>
            <person name="Ohm R.A."/>
            <person name="Martin F."/>
            <person name="Silar P."/>
            <person name="Natvig D.O."/>
            <person name="Lalanne C."/>
            <person name="Gautier V."/>
            <person name="Ament-Velasquez S.L."/>
            <person name="Kruys A."/>
            <person name="Hutchinson M.I."/>
            <person name="Powell A.J."/>
            <person name="Barry K."/>
            <person name="Miller A.N."/>
            <person name="Grigoriev I.V."/>
            <person name="Debuchy R."/>
            <person name="Gladieux P."/>
            <person name="Hiltunen Thoren M."/>
            <person name="Johannesson H."/>
        </authorList>
    </citation>
    <scope>NUCLEOTIDE SEQUENCE</scope>
    <source>
        <strain evidence="8">CBS 560.94</strain>
    </source>
</reference>
<dbReference type="Proteomes" id="UP001278500">
    <property type="component" value="Unassembled WGS sequence"/>
</dbReference>
<feature type="transmembrane region" description="Helical" evidence="6">
    <location>
        <begin position="186"/>
        <end position="206"/>
    </location>
</feature>
<dbReference type="AlphaFoldDB" id="A0AAE0JN85"/>
<dbReference type="PROSITE" id="PS50929">
    <property type="entry name" value="ABC_TM1F"/>
    <property type="match status" value="1"/>
</dbReference>
<gene>
    <name evidence="8" type="ORF">B0H65DRAFT_437776</name>
</gene>
<dbReference type="GO" id="GO:0005886">
    <property type="term" value="C:plasma membrane"/>
    <property type="evidence" value="ECO:0007669"/>
    <property type="project" value="TreeGrafter"/>
</dbReference>
<comment type="caution">
    <text evidence="8">The sequence shown here is derived from an EMBL/GenBank/DDBJ whole genome shotgun (WGS) entry which is preliminary data.</text>
</comment>
<evidence type="ECO:0000256" key="4">
    <source>
        <dbReference type="ARBA" id="ARBA00023136"/>
    </source>
</evidence>
<feature type="domain" description="ABC transmembrane type-1" evidence="7">
    <location>
        <begin position="139"/>
        <end position="263"/>
    </location>
</feature>
<organism evidence="8 9">
    <name type="scientific">Neurospora tetraspora</name>
    <dbReference type="NCBI Taxonomy" id="94610"/>
    <lineage>
        <taxon>Eukaryota</taxon>
        <taxon>Fungi</taxon>
        <taxon>Dikarya</taxon>
        <taxon>Ascomycota</taxon>
        <taxon>Pezizomycotina</taxon>
        <taxon>Sordariomycetes</taxon>
        <taxon>Sordariomycetidae</taxon>
        <taxon>Sordariales</taxon>
        <taxon>Sordariaceae</taxon>
        <taxon>Neurospora</taxon>
    </lineage>
</organism>
<dbReference type="PANTHER" id="PTHR24222:SF76">
    <property type="entry name" value="MYCOBACTIN IMPORT ATP-BINDING_PERMEASE PROTEIN IRTB"/>
    <property type="match status" value="1"/>
</dbReference>
<proteinExistence type="predicted"/>
<reference evidence="8" key="2">
    <citation type="submission" date="2023-06" db="EMBL/GenBank/DDBJ databases">
        <authorList>
            <consortium name="Lawrence Berkeley National Laboratory"/>
            <person name="Haridas S."/>
            <person name="Hensen N."/>
            <person name="Bonometti L."/>
            <person name="Westerberg I."/>
            <person name="Brannstrom I.O."/>
            <person name="Guillou S."/>
            <person name="Cros-Aarteil S."/>
            <person name="Calhoun S."/>
            <person name="Kuo A."/>
            <person name="Mondo S."/>
            <person name="Pangilinan J."/>
            <person name="Riley R."/>
            <person name="Labutti K."/>
            <person name="Andreopoulos B."/>
            <person name="Lipzen A."/>
            <person name="Chen C."/>
            <person name="Yanf M."/>
            <person name="Daum C."/>
            <person name="Ng V."/>
            <person name="Clum A."/>
            <person name="Steindorff A."/>
            <person name="Ohm R."/>
            <person name="Martin F."/>
            <person name="Silar P."/>
            <person name="Natvig D."/>
            <person name="Lalanne C."/>
            <person name="Gautier V."/>
            <person name="Ament-Velasquez S.L."/>
            <person name="Kruys A."/>
            <person name="Hutchinson M.I."/>
            <person name="Powell A.J."/>
            <person name="Barry K."/>
            <person name="Miller A.N."/>
            <person name="Grigoriev I.V."/>
            <person name="Debuchy R."/>
            <person name="Gladieux P."/>
            <person name="Thoren M.H."/>
            <person name="Johannesson H."/>
        </authorList>
    </citation>
    <scope>NUCLEOTIDE SEQUENCE</scope>
    <source>
        <strain evidence="8">CBS 560.94</strain>
    </source>
</reference>
<name>A0AAE0JN85_9PEZI</name>
<dbReference type="SUPFAM" id="SSF90123">
    <property type="entry name" value="ABC transporter transmembrane region"/>
    <property type="match status" value="1"/>
</dbReference>
<dbReference type="Pfam" id="PF00664">
    <property type="entry name" value="ABC_membrane"/>
    <property type="match status" value="1"/>
</dbReference>